<evidence type="ECO:0000313" key="2">
    <source>
        <dbReference type="EMBL" id="VAW98079.1"/>
    </source>
</evidence>
<dbReference type="Pfam" id="PF07110">
    <property type="entry name" value="EthD"/>
    <property type="match status" value="1"/>
</dbReference>
<proteinExistence type="predicted"/>
<accession>A0A3B1AIC5</accession>
<dbReference type="PANTHER" id="PTHR40260:SF2">
    <property type="entry name" value="BLR8190 PROTEIN"/>
    <property type="match status" value="1"/>
</dbReference>
<dbReference type="Gene3D" id="3.30.70.100">
    <property type="match status" value="1"/>
</dbReference>
<evidence type="ECO:0000259" key="1">
    <source>
        <dbReference type="Pfam" id="PF07110"/>
    </source>
</evidence>
<dbReference type="NCBIfam" id="TIGR02118">
    <property type="entry name" value="EthD family reductase"/>
    <property type="match status" value="1"/>
</dbReference>
<name>A0A3B1AIC5_9ZZZZ</name>
<dbReference type="SUPFAM" id="SSF54909">
    <property type="entry name" value="Dimeric alpha+beta barrel"/>
    <property type="match status" value="1"/>
</dbReference>
<feature type="domain" description="EthD" evidence="1">
    <location>
        <begin position="18"/>
        <end position="93"/>
    </location>
</feature>
<sequence length="109" mass="12623">MFNVSSIYPDKEGCRFDFDYYLNVHMPMSIKRLSGAKGFRGVSVERGISIENPEIRSSYVAMCHYYFDSVEEFLLAFEPHAEELQADIKNYTDIEPIIQINEVKISTQV</sequence>
<reference evidence="2" key="1">
    <citation type="submission" date="2018-06" db="EMBL/GenBank/DDBJ databases">
        <authorList>
            <person name="Zhirakovskaya E."/>
        </authorList>
    </citation>
    <scope>NUCLEOTIDE SEQUENCE</scope>
</reference>
<dbReference type="EMBL" id="UOFV01000132">
    <property type="protein sequence ID" value="VAW98079.1"/>
    <property type="molecule type" value="Genomic_DNA"/>
</dbReference>
<dbReference type="GO" id="GO:0016491">
    <property type="term" value="F:oxidoreductase activity"/>
    <property type="evidence" value="ECO:0007669"/>
    <property type="project" value="InterPro"/>
</dbReference>
<dbReference type="InterPro" id="IPR009799">
    <property type="entry name" value="EthD_dom"/>
</dbReference>
<protein>
    <recommendedName>
        <fullName evidence="1">EthD domain-containing protein</fullName>
    </recommendedName>
</protein>
<dbReference type="AlphaFoldDB" id="A0A3B1AIC5"/>
<gene>
    <name evidence="2" type="ORF">MNBD_GAMMA19-922</name>
</gene>
<dbReference type="PANTHER" id="PTHR40260">
    <property type="entry name" value="BLR8190 PROTEIN"/>
    <property type="match status" value="1"/>
</dbReference>
<organism evidence="2">
    <name type="scientific">hydrothermal vent metagenome</name>
    <dbReference type="NCBI Taxonomy" id="652676"/>
    <lineage>
        <taxon>unclassified sequences</taxon>
        <taxon>metagenomes</taxon>
        <taxon>ecological metagenomes</taxon>
    </lineage>
</organism>
<dbReference type="InterPro" id="IPR011008">
    <property type="entry name" value="Dimeric_a/b-barrel"/>
</dbReference>